<feature type="compositionally biased region" description="Low complexity" evidence="6">
    <location>
        <begin position="424"/>
        <end position="462"/>
    </location>
</feature>
<reference evidence="9 10" key="1">
    <citation type="submission" date="2018-11" db="EMBL/GenBank/DDBJ databases">
        <authorList>
            <person name="Lopez-Roques C."/>
            <person name="Donnadieu C."/>
            <person name="Bouchez O."/>
            <person name="Klopp C."/>
            <person name="Cabau C."/>
            <person name="Zahm M."/>
        </authorList>
    </citation>
    <scope>NUCLEOTIDE SEQUENCE [LARGE SCALE GENOMIC DNA]</scope>
    <source>
        <strain evidence="9">RS831</strain>
        <tissue evidence="9">Whole body</tissue>
    </source>
</reference>
<sequence length="569" mass="63600">MSSSKWRKCVFGCESFRSLFGLPREEPTRQKWEEFIFGSARHSGQQLFVCDRHFREDCLANLGPYRNGLSGRLNLQAGAVPTIRRTEEEARNDPETAVKQELRKPEHLQTEEPELKRIKMEEEEEEEDVPLAEQGGARRAPPQQHVLKQENGGVVVLTVTGEGTVTKGKDFCEEAADRQRHLLDGGGKPRDAQNGTGVKSEPQWSCSPDQSHTEAPDVKEEEEPWTSQDEEEAHQTAEEEDDDEEKPHSCSSPTRLHKDRLAGADGAKAADAQTVDSSEGAHKVCGRVSYRSFNTMDDWRLITEVQDRPILYDTLHLFYKDNDTKDRAWGEISQAVGVDVDVCQKRWRILRDQFVKNRRKQSGSAGAAQRDWKYADMMSFLSPHVHPRSSRGNIRFAESQDREAAENTEEAQRDTPSPAPTAPSAPSTPTAHSAPTAPSTPTAPSRPTTPARAAAAAPAAAAVRQGRSRSPRERPNPRQHTGRRRSATASLEERLISALQEPPPTPAVPRGQEDEAYHFALSLVPRMVDLTRDGLDCVKIEFLRVLQRVEGEERTRQVTSDRRTAPPTP</sequence>
<keyword evidence="3" id="KW-0862">Zinc</keyword>
<evidence type="ECO:0000256" key="3">
    <source>
        <dbReference type="ARBA" id="ARBA00022833"/>
    </source>
</evidence>
<feature type="compositionally biased region" description="Acidic residues" evidence="6">
    <location>
        <begin position="219"/>
        <end position="244"/>
    </location>
</feature>
<keyword evidence="10" id="KW-1185">Reference proteome</keyword>
<dbReference type="InterPro" id="IPR039353">
    <property type="entry name" value="TF_Adf1"/>
</dbReference>
<evidence type="ECO:0000313" key="9">
    <source>
        <dbReference type="EMBL" id="RVE57661.1"/>
    </source>
</evidence>
<feature type="region of interest" description="Disordered" evidence="6">
    <location>
        <begin position="550"/>
        <end position="569"/>
    </location>
</feature>
<dbReference type="Pfam" id="PF10545">
    <property type="entry name" value="MADF_DNA_bdg"/>
    <property type="match status" value="1"/>
</dbReference>
<evidence type="ECO:0000256" key="6">
    <source>
        <dbReference type="SAM" id="MobiDB-lite"/>
    </source>
</evidence>
<keyword evidence="1" id="KW-0479">Metal-binding</keyword>
<feature type="compositionally biased region" description="Acidic residues" evidence="6">
    <location>
        <begin position="121"/>
        <end position="130"/>
    </location>
</feature>
<feature type="compositionally biased region" description="Basic and acidic residues" evidence="6">
    <location>
        <begin position="86"/>
        <end position="120"/>
    </location>
</feature>
<dbReference type="SMART" id="SM00692">
    <property type="entry name" value="DM3"/>
    <property type="match status" value="1"/>
</dbReference>
<keyword evidence="2 5" id="KW-0863">Zinc-finger</keyword>
<dbReference type="OrthoDB" id="5803771at2759"/>
<feature type="region of interest" description="Disordered" evidence="6">
    <location>
        <begin position="86"/>
        <end position="150"/>
    </location>
</feature>
<dbReference type="GO" id="GO:0003677">
    <property type="term" value="F:DNA binding"/>
    <property type="evidence" value="ECO:0007669"/>
    <property type="project" value="UniProtKB-UniRule"/>
</dbReference>
<feature type="compositionally biased region" description="Polar residues" evidence="6">
    <location>
        <begin position="193"/>
        <end position="210"/>
    </location>
</feature>
<dbReference type="AlphaFoldDB" id="A0A3S2TXG0"/>
<dbReference type="SMART" id="SM00595">
    <property type="entry name" value="MADF"/>
    <property type="match status" value="1"/>
</dbReference>
<dbReference type="Pfam" id="PF05485">
    <property type="entry name" value="THAP"/>
    <property type="match status" value="1"/>
</dbReference>
<dbReference type="SMART" id="SM00980">
    <property type="entry name" value="THAP"/>
    <property type="match status" value="1"/>
</dbReference>
<feature type="region of interest" description="Disordered" evidence="6">
    <location>
        <begin position="383"/>
        <end position="489"/>
    </location>
</feature>
<evidence type="ECO:0000259" key="7">
    <source>
        <dbReference type="PROSITE" id="PS50950"/>
    </source>
</evidence>
<dbReference type="InterPro" id="IPR006612">
    <property type="entry name" value="THAP_Znf"/>
</dbReference>
<evidence type="ECO:0000256" key="1">
    <source>
        <dbReference type="ARBA" id="ARBA00022723"/>
    </source>
</evidence>
<name>A0A3S2TXG0_ORYJA</name>
<feature type="compositionally biased region" description="Basic and acidic residues" evidence="6">
    <location>
        <begin position="176"/>
        <end position="191"/>
    </location>
</feature>
<evidence type="ECO:0000256" key="5">
    <source>
        <dbReference type="PROSITE-ProRule" id="PRU00309"/>
    </source>
</evidence>
<evidence type="ECO:0000259" key="8">
    <source>
        <dbReference type="PROSITE" id="PS51029"/>
    </source>
</evidence>
<feature type="domain" description="THAP-type" evidence="7">
    <location>
        <begin position="1"/>
        <end position="84"/>
    </location>
</feature>
<dbReference type="PANTHER" id="PTHR12243:SF67">
    <property type="entry name" value="COREPRESSOR OF PANGOLIN, ISOFORM A-RELATED"/>
    <property type="match status" value="1"/>
</dbReference>
<evidence type="ECO:0000313" key="10">
    <source>
        <dbReference type="Proteomes" id="UP000283210"/>
    </source>
</evidence>
<evidence type="ECO:0008006" key="11">
    <source>
        <dbReference type="Google" id="ProtNLM"/>
    </source>
</evidence>
<accession>A0A3S2TXG0</accession>
<feature type="domain" description="MADF" evidence="8">
    <location>
        <begin position="300"/>
        <end position="386"/>
    </location>
</feature>
<dbReference type="Proteomes" id="UP000283210">
    <property type="component" value="Chromosome 22"/>
</dbReference>
<dbReference type="PROSITE" id="PS50950">
    <property type="entry name" value="ZF_THAP"/>
    <property type="match status" value="1"/>
</dbReference>
<dbReference type="PANTHER" id="PTHR12243">
    <property type="entry name" value="MADF DOMAIN TRANSCRIPTION FACTOR"/>
    <property type="match status" value="1"/>
</dbReference>
<dbReference type="SUPFAM" id="SSF57716">
    <property type="entry name" value="Glucocorticoid receptor-like (DNA-binding domain)"/>
    <property type="match status" value="1"/>
</dbReference>
<feature type="region of interest" description="Disordered" evidence="6">
    <location>
        <begin position="176"/>
        <end position="257"/>
    </location>
</feature>
<dbReference type="PROSITE" id="PS51029">
    <property type="entry name" value="MADF"/>
    <property type="match status" value="1"/>
</dbReference>
<evidence type="ECO:0000256" key="4">
    <source>
        <dbReference type="ARBA" id="ARBA00023125"/>
    </source>
</evidence>
<protein>
    <recommendedName>
        <fullName evidence="11">THAP-type domain-containing protein</fullName>
    </recommendedName>
</protein>
<feature type="compositionally biased region" description="Basic and acidic residues" evidence="6">
    <location>
        <begin position="398"/>
        <end position="413"/>
    </location>
</feature>
<gene>
    <name evidence="9" type="ORF">OJAV_G00218710</name>
</gene>
<dbReference type="EMBL" id="CM012458">
    <property type="protein sequence ID" value="RVE57661.1"/>
    <property type="molecule type" value="Genomic_DNA"/>
</dbReference>
<evidence type="ECO:0000256" key="2">
    <source>
        <dbReference type="ARBA" id="ARBA00022771"/>
    </source>
</evidence>
<keyword evidence="4 5" id="KW-0238">DNA-binding</keyword>
<proteinExistence type="predicted"/>
<organism evidence="9 10">
    <name type="scientific">Oryzias javanicus</name>
    <name type="common">Javanese ricefish</name>
    <name type="synonym">Aplocheilus javanicus</name>
    <dbReference type="NCBI Taxonomy" id="123683"/>
    <lineage>
        <taxon>Eukaryota</taxon>
        <taxon>Metazoa</taxon>
        <taxon>Chordata</taxon>
        <taxon>Craniata</taxon>
        <taxon>Vertebrata</taxon>
        <taxon>Euteleostomi</taxon>
        <taxon>Actinopterygii</taxon>
        <taxon>Neopterygii</taxon>
        <taxon>Teleostei</taxon>
        <taxon>Neoteleostei</taxon>
        <taxon>Acanthomorphata</taxon>
        <taxon>Ovalentaria</taxon>
        <taxon>Atherinomorphae</taxon>
        <taxon>Beloniformes</taxon>
        <taxon>Adrianichthyidae</taxon>
        <taxon>Oryziinae</taxon>
        <taxon>Oryzias</taxon>
    </lineage>
</organism>
<reference evidence="9 10" key="2">
    <citation type="submission" date="2019-01" db="EMBL/GenBank/DDBJ databases">
        <title>A chromosome length genome reference of the Java medaka (oryzias javanicus).</title>
        <authorList>
            <person name="Herpin A."/>
            <person name="Takehana Y."/>
            <person name="Naruse K."/>
            <person name="Ansai S."/>
            <person name="Kawaguchi M."/>
        </authorList>
    </citation>
    <scope>NUCLEOTIDE SEQUENCE [LARGE SCALE GENOMIC DNA]</scope>
    <source>
        <strain evidence="9">RS831</strain>
        <tissue evidence="9">Whole body</tissue>
    </source>
</reference>
<dbReference type="GO" id="GO:0008270">
    <property type="term" value="F:zinc ion binding"/>
    <property type="evidence" value="ECO:0007669"/>
    <property type="project" value="UniProtKB-KW"/>
</dbReference>
<dbReference type="InterPro" id="IPR006578">
    <property type="entry name" value="MADF-dom"/>
</dbReference>